<dbReference type="EMBL" id="MU971627">
    <property type="protein sequence ID" value="KAK9233746.1"/>
    <property type="molecule type" value="Genomic_DNA"/>
</dbReference>
<evidence type="ECO:0000313" key="1">
    <source>
        <dbReference type="EMBL" id="KAK9233746.1"/>
    </source>
</evidence>
<protein>
    <submittedName>
        <fullName evidence="1">Uncharacterized protein</fullName>
    </submittedName>
</protein>
<keyword evidence="2" id="KW-1185">Reference proteome</keyword>
<evidence type="ECO:0000313" key="2">
    <source>
        <dbReference type="Proteomes" id="UP001433508"/>
    </source>
</evidence>
<organism evidence="1 2">
    <name type="scientific">Lipomyces kononenkoae</name>
    <name type="common">Yeast</name>
    <dbReference type="NCBI Taxonomy" id="34357"/>
    <lineage>
        <taxon>Eukaryota</taxon>
        <taxon>Fungi</taxon>
        <taxon>Dikarya</taxon>
        <taxon>Ascomycota</taxon>
        <taxon>Saccharomycotina</taxon>
        <taxon>Lipomycetes</taxon>
        <taxon>Lipomycetales</taxon>
        <taxon>Lipomycetaceae</taxon>
        <taxon>Lipomyces</taxon>
    </lineage>
</organism>
<name>A0ACC3SQ13_LIPKO</name>
<gene>
    <name evidence="1" type="ORF">V1525DRAFT_453063</name>
</gene>
<comment type="caution">
    <text evidence="1">The sequence shown here is derived from an EMBL/GenBank/DDBJ whole genome shotgun (WGS) entry which is preliminary data.</text>
</comment>
<dbReference type="Proteomes" id="UP001433508">
    <property type="component" value="Unassembled WGS sequence"/>
</dbReference>
<sequence>MATAEKLLRVGAVGAGRMESSEKNWIRLNVPSARIYEDYDEFVSQPDIDAVWIASPAPLHVEHLSKALANGKHARTEKPLSSDKNVAWKMYELTLEYPHLKVDFSKVYVDAREAIAGGTIGDVITVRSSTSDNYNSKIFDRIPGTAFAAGTREVYPEFAEWNDSDNAHGIVTLGDDLIFNLYSSRDNRHALENGTTMLPASQHWDLFGDGFVGEVEAFRDWNAAKAVSIASALQESFEKKMSVSINLVD</sequence>
<proteinExistence type="predicted"/>
<accession>A0ACC3SQ13</accession>
<reference evidence="2" key="1">
    <citation type="journal article" date="2024" name="Front. Bioeng. Biotechnol.">
        <title>Genome-scale model development and genomic sequencing of the oleaginous clade Lipomyces.</title>
        <authorList>
            <person name="Czajka J.J."/>
            <person name="Han Y."/>
            <person name="Kim J."/>
            <person name="Mondo S.J."/>
            <person name="Hofstad B.A."/>
            <person name="Robles A."/>
            <person name="Haridas S."/>
            <person name="Riley R."/>
            <person name="LaButti K."/>
            <person name="Pangilinan J."/>
            <person name="Andreopoulos W."/>
            <person name="Lipzen A."/>
            <person name="Yan J."/>
            <person name="Wang M."/>
            <person name="Ng V."/>
            <person name="Grigoriev I.V."/>
            <person name="Spatafora J.W."/>
            <person name="Magnuson J.K."/>
            <person name="Baker S.E."/>
            <person name="Pomraning K.R."/>
        </authorList>
    </citation>
    <scope>NUCLEOTIDE SEQUENCE [LARGE SCALE GENOMIC DNA]</scope>
    <source>
        <strain evidence="2">CBS 7786</strain>
    </source>
</reference>